<reference evidence="9 10" key="1">
    <citation type="submission" date="2017-04" db="EMBL/GenBank/DDBJ databases">
        <title>Genome Sequence of the Model Brown-Rot Fungus Postia placenta SB12.</title>
        <authorList>
            <consortium name="DOE Joint Genome Institute"/>
            <person name="Gaskell J."/>
            <person name="Kersten P."/>
            <person name="Larrondo L.F."/>
            <person name="Canessa P."/>
            <person name="Martinez D."/>
            <person name="Hibbett D."/>
            <person name="Schmoll M."/>
            <person name="Kubicek C.P."/>
            <person name="Martinez A.T."/>
            <person name="Yadav J."/>
            <person name="Master E."/>
            <person name="Magnuson J.K."/>
            <person name="James T."/>
            <person name="Yaver D."/>
            <person name="Berka R."/>
            <person name="Labutti K."/>
            <person name="Lipzen A."/>
            <person name="Aerts A."/>
            <person name="Barry K."/>
            <person name="Henrissat B."/>
            <person name="Blanchette R."/>
            <person name="Grigoriev I."/>
            <person name="Cullen D."/>
        </authorList>
    </citation>
    <scope>NUCLEOTIDE SEQUENCE [LARGE SCALE GENOMIC DNA]</scope>
    <source>
        <strain evidence="9 10">MAD-698-R-SB12</strain>
    </source>
</reference>
<evidence type="ECO:0000313" key="10">
    <source>
        <dbReference type="Proteomes" id="UP000194127"/>
    </source>
</evidence>
<dbReference type="Gene3D" id="2.40.70.10">
    <property type="entry name" value="Acid Proteases"/>
    <property type="match status" value="2"/>
</dbReference>
<dbReference type="OrthoDB" id="771136at2759"/>
<dbReference type="InterPro" id="IPR021109">
    <property type="entry name" value="Peptidase_aspartic_dom_sf"/>
</dbReference>
<evidence type="ECO:0000256" key="7">
    <source>
        <dbReference type="SAM" id="SignalP"/>
    </source>
</evidence>
<dbReference type="GO" id="GO:0004190">
    <property type="term" value="F:aspartic-type endopeptidase activity"/>
    <property type="evidence" value="ECO:0007669"/>
    <property type="project" value="UniProtKB-KW"/>
</dbReference>
<proteinExistence type="inferred from homology"/>
<feature type="chain" id="PRO_5010856747" description="Peptidase A1 domain-containing protein" evidence="7">
    <location>
        <begin position="20"/>
        <end position="513"/>
    </location>
</feature>
<evidence type="ECO:0000256" key="3">
    <source>
        <dbReference type="ARBA" id="ARBA00022750"/>
    </source>
</evidence>
<keyword evidence="3" id="KW-0064">Aspartyl protease</keyword>
<protein>
    <recommendedName>
        <fullName evidence="8">Peptidase A1 domain-containing protein</fullName>
    </recommendedName>
</protein>
<dbReference type="InterPro" id="IPR034164">
    <property type="entry name" value="Pepsin-like_dom"/>
</dbReference>
<dbReference type="GeneID" id="36327270"/>
<evidence type="ECO:0000256" key="5">
    <source>
        <dbReference type="PIRSR" id="PIRSR601461-1"/>
    </source>
</evidence>
<feature type="active site" evidence="5">
    <location>
        <position position="99"/>
    </location>
</feature>
<keyword evidence="7" id="KW-0732">Signal</keyword>
<evidence type="ECO:0000256" key="6">
    <source>
        <dbReference type="SAM" id="MobiDB-lite"/>
    </source>
</evidence>
<evidence type="ECO:0000256" key="4">
    <source>
        <dbReference type="ARBA" id="ARBA00022801"/>
    </source>
</evidence>
<dbReference type="InterPro" id="IPR001461">
    <property type="entry name" value="Aspartic_peptidase_A1"/>
</dbReference>
<dbReference type="PRINTS" id="PR00792">
    <property type="entry name" value="PEPSIN"/>
</dbReference>
<accession>A0A1X6NBM3</accession>
<feature type="signal peptide" evidence="7">
    <location>
        <begin position="1"/>
        <end position="19"/>
    </location>
</feature>
<dbReference type="GO" id="GO:0006508">
    <property type="term" value="P:proteolysis"/>
    <property type="evidence" value="ECO:0007669"/>
    <property type="project" value="UniProtKB-KW"/>
</dbReference>
<organism evidence="9 10">
    <name type="scientific">Postia placenta MAD-698-R-SB12</name>
    <dbReference type="NCBI Taxonomy" id="670580"/>
    <lineage>
        <taxon>Eukaryota</taxon>
        <taxon>Fungi</taxon>
        <taxon>Dikarya</taxon>
        <taxon>Basidiomycota</taxon>
        <taxon>Agaricomycotina</taxon>
        <taxon>Agaricomycetes</taxon>
        <taxon>Polyporales</taxon>
        <taxon>Adustoporiaceae</taxon>
        <taxon>Rhodonia</taxon>
    </lineage>
</organism>
<name>A0A1X6NBM3_9APHY</name>
<feature type="active site" evidence="5">
    <location>
        <position position="302"/>
    </location>
</feature>
<dbReference type="STRING" id="670580.A0A1X6NBM3"/>
<dbReference type="EMBL" id="KZ110592">
    <property type="protein sequence ID" value="OSX66038.1"/>
    <property type="molecule type" value="Genomic_DNA"/>
</dbReference>
<keyword evidence="4" id="KW-0378">Hydrolase</keyword>
<comment type="similarity">
    <text evidence="1">Belongs to the peptidase A1 family.</text>
</comment>
<dbReference type="PANTHER" id="PTHR47966">
    <property type="entry name" value="BETA-SITE APP-CLEAVING ENZYME, ISOFORM A-RELATED"/>
    <property type="match status" value="1"/>
</dbReference>
<evidence type="ECO:0000256" key="1">
    <source>
        <dbReference type="ARBA" id="ARBA00007447"/>
    </source>
</evidence>
<evidence type="ECO:0000259" key="8">
    <source>
        <dbReference type="PROSITE" id="PS51767"/>
    </source>
</evidence>
<dbReference type="PANTHER" id="PTHR47966:SF57">
    <property type="entry name" value="PEPTIDASE A1 DOMAIN-CONTAINING PROTEIN"/>
    <property type="match status" value="1"/>
</dbReference>
<dbReference type="RefSeq" id="XP_024342832.1">
    <property type="nucleotide sequence ID" value="XM_024482320.1"/>
</dbReference>
<dbReference type="FunFam" id="2.40.70.10:FF:000115">
    <property type="entry name" value="Lysosomal aspartic protease"/>
    <property type="match status" value="1"/>
</dbReference>
<dbReference type="AlphaFoldDB" id="A0A1X6NBM3"/>
<dbReference type="CDD" id="cd05471">
    <property type="entry name" value="pepsin_like"/>
    <property type="match status" value="1"/>
</dbReference>
<gene>
    <name evidence="9" type="ORF">POSPLADRAFT_1068885</name>
</gene>
<keyword evidence="2" id="KW-0645">Protease</keyword>
<dbReference type="Proteomes" id="UP000194127">
    <property type="component" value="Unassembled WGS sequence"/>
</dbReference>
<dbReference type="PROSITE" id="PS51767">
    <property type="entry name" value="PEPTIDASE_A1"/>
    <property type="match status" value="1"/>
</dbReference>
<keyword evidence="10" id="KW-1185">Reference proteome</keyword>
<dbReference type="Pfam" id="PF00026">
    <property type="entry name" value="Asp"/>
    <property type="match status" value="1"/>
</dbReference>
<dbReference type="SUPFAM" id="SSF50630">
    <property type="entry name" value="Acid proteases"/>
    <property type="match status" value="1"/>
</dbReference>
<dbReference type="InterPro" id="IPR033121">
    <property type="entry name" value="PEPTIDASE_A1"/>
</dbReference>
<feature type="region of interest" description="Disordered" evidence="6">
    <location>
        <begin position="459"/>
        <end position="480"/>
    </location>
</feature>
<sequence length="513" mass="52692">MAYAAYFLSFLLAVGLASADPIHIPLTRRTHLGRRALLDRLPAAADHLRVKYGYKTAASRLTERGQSANIPIIDQDYDSSYVGIVSIGTPPQSLPVQLDTGSSDLWVVSTSCTECEEEDTAAFNPSASSSFKLNTTTPSTFGAPSGDVVLSYGSGSVMGTVGSDTVTYGGMTIQAQTFVAVNAMDEAFFETNTTGILGLAFQGLSVTQSVPFWQALVGAGQLSNPEMSFYLARDDNEPFASYDNFGGVFTLGGTESSLFIGDIDYQDLVGSPLYWTLSVSGVTVQGSPVSIATGNSALAAIDTGTTLIGAPAAAAEAIYGAITGSQALTGEYEGYYTFPCSTTVDVSIAFGGRSWPINPADMNLGSIEGESCIGAVFVIDLEGSEDAAADTVEAAEIPTWVVGDAFLKNVYSVFRANPPAVGFATLTDSVAQGTGSSSVLSGSSTTTIRSASITASGNPLPITSGTSSVPTGTSSASSTATSHASSAVGLTIPSTLTSCVLAFAAALSSWITL</sequence>
<feature type="domain" description="Peptidase A1" evidence="8">
    <location>
        <begin position="81"/>
        <end position="424"/>
    </location>
</feature>
<evidence type="ECO:0000256" key="2">
    <source>
        <dbReference type="ARBA" id="ARBA00022670"/>
    </source>
</evidence>
<evidence type="ECO:0000313" key="9">
    <source>
        <dbReference type="EMBL" id="OSX66038.1"/>
    </source>
</evidence>